<keyword evidence="5" id="KW-1185">Reference proteome</keyword>
<proteinExistence type="inferred from homology"/>
<dbReference type="Gene3D" id="3.10.310.10">
    <property type="entry name" value="Diaminopimelate Epimerase, Chain A, domain 1"/>
    <property type="match status" value="2"/>
</dbReference>
<dbReference type="AlphaFoldDB" id="A8F8L9"/>
<evidence type="ECO:0000256" key="1">
    <source>
        <dbReference type="ARBA" id="ARBA00010219"/>
    </source>
</evidence>
<gene>
    <name evidence="4" type="ordered locus">Tlet_1949</name>
</gene>
<dbReference type="NCBIfam" id="TIGR00652">
    <property type="entry name" value="DapF"/>
    <property type="match status" value="1"/>
</dbReference>
<dbReference type="OrthoDB" id="9805408at2"/>
<organism evidence="4 5">
    <name type="scientific">Pseudothermotoga lettingae (strain ATCC BAA-301 / DSM 14385 / NBRC 107922 / TMO)</name>
    <name type="common">Thermotoga lettingae</name>
    <dbReference type="NCBI Taxonomy" id="416591"/>
    <lineage>
        <taxon>Bacteria</taxon>
        <taxon>Thermotogati</taxon>
        <taxon>Thermotogota</taxon>
        <taxon>Thermotogae</taxon>
        <taxon>Thermotogales</taxon>
        <taxon>Thermotogaceae</taxon>
        <taxon>Pseudothermotoga</taxon>
    </lineage>
</organism>
<reference evidence="4 5" key="1">
    <citation type="submission" date="2007-08" db="EMBL/GenBank/DDBJ databases">
        <title>Complete sequence of Thermotoga lettingae TMO.</title>
        <authorList>
            <consortium name="US DOE Joint Genome Institute"/>
            <person name="Copeland A."/>
            <person name="Lucas S."/>
            <person name="Lapidus A."/>
            <person name="Barry K."/>
            <person name="Glavina del Rio T."/>
            <person name="Dalin E."/>
            <person name="Tice H."/>
            <person name="Pitluck S."/>
            <person name="Foster B."/>
            <person name="Bruce D."/>
            <person name="Schmutz J."/>
            <person name="Larimer F."/>
            <person name="Land M."/>
            <person name="Hauser L."/>
            <person name="Kyrpides N."/>
            <person name="Mikhailova N."/>
            <person name="Nelson K."/>
            <person name="Gogarten J.P."/>
            <person name="Noll K."/>
            <person name="Richardson P."/>
        </authorList>
    </citation>
    <scope>NUCLEOTIDE SEQUENCE [LARGE SCALE GENOMIC DNA]</scope>
    <source>
        <strain evidence="5">ATCC BAA-301 / DSM 14385 / NBRC 107922 / TMO</strain>
    </source>
</reference>
<dbReference type="SUPFAM" id="SSF54506">
    <property type="entry name" value="Diaminopimelate epimerase-like"/>
    <property type="match status" value="2"/>
</dbReference>
<dbReference type="Proteomes" id="UP000002016">
    <property type="component" value="Chromosome"/>
</dbReference>
<dbReference type="EMBL" id="CP000812">
    <property type="protein sequence ID" value="ABV34503.1"/>
    <property type="molecule type" value="Genomic_DNA"/>
</dbReference>
<name>A8F8L9_PSELT</name>
<evidence type="ECO:0000256" key="3">
    <source>
        <dbReference type="NCBIfam" id="TIGR00652"/>
    </source>
</evidence>
<comment type="similarity">
    <text evidence="1">Belongs to the diaminopimelate epimerase family.</text>
</comment>
<dbReference type="eggNOG" id="COG0253">
    <property type="taxonomic scope" value="Bacteria"/>
</dbReference>
<dbReference type="RefSeq" id="WP_012003979.1">
    <property type="nucleotide sequence ID" value="NC_009828.1"/>
</dbReference>
<dbReference type="KEGG" id="tle:Tlet_1949"/>
<dbReference type="InterPro" id="IPR001653">
    <property type="entry name" value="DAP_epimerase_DapF"/>
</dbReference>
<sequence>MKIVEYSANGNTFLIFDSMTNLLGDDTKRDLILNYITDQDGAIFVEKSGQDFFMDYFNRDGKRAIFCGNGARAFVAFLRDEGFLKDDHLIFHTKSGTLKGFIQKEKISVQMPGPIYLGKRVVEEFEGHLIRVGVLHFVLKVKSVDRMDVIHEGKRLRALTDANIDFYQILEKNCVKMRTFEKGVERETKACGSGAAAVFSICQTDRLLVEVPGGILCVYINGDSIFLQGEVRRCKIILPR</sequence>
<dbReference type="HOGENOM" id="CLU_053306_3_2_0"/>
<evidence type="ECO:0000313" key="5">
    <source>
        <dbReference type="Proteomes" id="UP000002016"/>
    </source>
</evidence>
<protein>
    <recommendedName>
        <fullName evidence="3">Diaminopimelate epimerase</fullName>
        <ecNumber evidence="3">5.1.1.7</ecNumber>
    </recommendedName>
</protein>
<dbReference type="GO" id="GO:0009089">
    <property type="term" value="P:lysine biosynthetic process via diaminopimelate"/>
    <property type="evidence" value="ECO:0007669"/>
    <property type="project" value="UniProtKB-UniRule"/>
</dbReference>
<dbReference type="Pfam" id="PF01678">
    <property type="entry name" value="DAP_epimerase"/>
    <property type="match status" value="1"/>
</dbReference>
<reference evidence="4 5" key="2">
    <citation type="journal article" date="2009" name="Proc. Natl. Acad. Sci. U.S.A.">
        <title>On the chimeric nature, thermophilic origin, and phylogenetic placement of the Thermotogales.</title>
        <authorList>
            <person name="Zhaxybayeva O."/>
            <person name="Swithers K.S."/>
            <person name="Lapierre P."/>
            <person name="Fournier G.P."/>
            <person name="Bickhart D.M."/>
            <person name="DeBoy R.T."/>
            <person name="Nelson K.E."/>
            <person name="Nesbo C.L."/>
            <person name="Doolittle W.F."/>
            <person name="Gogarten J.P."/>
            <person name="Noll K.M."/>
        </authorList>
    </citation>
    <scope>NUCLEOTIDE SEQUENCE [LARGE SCALE GENOMIC DNA]</scope>
    <source>
        <strain evidence="5">ATCC BAA-301 / DSM 14385 / NBRC 107922 / TMO</strain>
    </source>
</reference>
<accession>A8F8L9</accession>
<dbReference type="STRING" id="416591.Tlet_1949"/>
<dbReference type="PANTHER" id="PTHR31689:SF0">
    <property type="entry name" value="DIAMINOPIMELATE EPIMERASE"/>
    <property type="match status" value="1"/>
</dbReference>
<dbReference type="GO" id="GO:0005829">
    <property type="term" value="C:cytosol"/>
    <property type="evidence" value="ECO:0007669"/>
    <property type="project" value="TreeGrafter"/>
</dbReference>
<keyword evidence="2 4" id="KW-0413">Isomerase</keyword>
<dbReference type="EC" id="5.1.1.7" evidence="3"/>
<dbReference type="PANTHER" id="PTHR31689">
    <property type="entry name" value="DIAMINOPIMELATE EPIMERASE, CHLOROPLASTIC"/>
    <property type="match status" value="1"/>
</dbReference>
<dbReference type="GO" id="GO:0008837">
    <property type="term" value="F:diaminopimelate epimerase activity"/>
    <property type="evidence" value="ECO:0007669"/>
    <property type="project" value="UniProtKB-UniRule"/>
</dbReference>
<evidence type="ECO:0000313" key="4">
    <source>
        <dbReference type="EMBL" id="ABV34503.1"/>
    </source>
</evidence>
<evidence type="ECO:0000256" key="2">
    <source>
        <dbReference type="ARBA" id="ARBA00023235"/>
    </source>
</evidence>